<dbReference type="AlphaFoldDB" id="A0A158NUB6"/>
<gene>
    <name evidence="2" type="primary">105624369</name>
</gene>
<dbReference type="EnsemblMetazoa" id="XM_012205734.1">
    <property type="protein sequence ID" value="XP_012061124.1"/>
    <property type="gene ID" value="LOC105624369"/>
</dbReference>
<sequence length="315" mass="37232">MEAMRLLQRDIDQPSTSSAEEIADYIQSHYRYNGDLYAQVRTALRQVCSQGFVIELLNNEYHLIGPVVKPIKWNGCSLDCKGRIIGGTSRRRKKIDNQRNNVCDCERFPKSPRQNLKSPCEESHRTIILDSQPIFHSTRISTNERDDADRRKQFDADVSDIQDYRRRDNYAEPIPGPSRKILRIPSPDSAKNAKKARVENQRVERADEKEDETTMKEKDMDCTCNAEVVTRDELSRIRPPRPRVIRNGRRRNDAKEDEEDIEERIKDDEEDEDTEDSIYDELRARVPQRRTAARERELRRWIRRCRKECERRGER</sequence>
<feature type="compositionally biased region" description="Basic and acidic residues" evidence="1">
    <location>
        <begin position="196"/>
        <end position="219"/>
    </location>
</feature>
<evidence type="ECO:0000313" key="3">
    <source>
        <dbReference type="Proteomes" id="UP000005205"/>
    </source>
</evidence>
<dbReference type="OrthoDB" id="6774326at2759"/>
<feature type="compositionally biased region" description="Acidic residues" evidence="1">
    <location>
        <begin position="255"/>
        <end position="279"/>
    </location>
</feature>
<feature type="region of interest" description="Disordered" evidence="1">
    <location>
        <begin position="138"/>
        <end position="219"/>
    </location>
</feature>
<dbReference type="EMBL" id="ADTU01026279">
    <property type="status" value="NOT_ANNOTATED_CDS"/>
    <property type="molecule type" value="Genomic_DNA"/>
</dbReference>
<organism evidence="2 3">
    <name type="scientific">Atta cephalotes</name>
    <name type="common">Leafcutter ant</name>
    <dbReference type="NCBI Taxonomy" id="12957"/>
    <lineage>
        <taxon>Eukaryota</taxon>
        <taxon>Metazoa</taxon>
        <taxon>Ecdysozoa</taxon>
        <taxon>Arthropoda</taxon>
        <taxon>Hexapoda</taxon>
        <taxon>Insecta</taxon>
        <taxon>Pterygota</taxon>
        <taxon>Neoptera</taxon>
        <taxon>Endopterygota</taxon>
        <taxon>Hymenoptera</taxon>
        <taxon>Apocrita</taxon>
        <taxon>Aculeata</taxon>
        <taxon>Formicoidea</taxon>
        <taxon>Formicidae</taxon>
        <taxon>Myrmicinae</taxon>
        <taxon>Atta</taxon>
    </lineage>
</organism>
<feature type="compositionally biased region" description="Basic residues" evidence="1">
    <location>
        <begin position="240"/>
        <end position="249"/>
    </location>
</feature>
<accession>A0A158NUB6</accession>
<dbReference type="InParanoid" id="A0A158NUB6"/>
<evidence type="ECO:0000313" key="2">
    <source>
        <dbReference type="EnsemblMetazoa" id="XP_012061124.1"/>
    </source>
</evidence>
<keyword evidence="3" id="KW-1185">Reference proteome</keyword>
<proteinExistence type="predicted"/>
<dbReference type="eggNOG" id="ENOG502TCKA">
    <property type="taxonomic scope" value="Eukaryota"/>
</dbReference>
<evidence type="ECO:0008006" key="4">
    <source>
        <dbReference type="Google" id="ProtNLM"/>
    </source>
</evidence>
<protein>
    <recommendedName>
        <fullName evidence="4">H15 domain-containing protein</fullName>
    </recommendedName>
</protein>
<evidence type="ECO:0000256" key="1">
    <source>
        <dbReference type="SAM" id="MobiDB-lite"/>
    </source>
</evidence>
<reference evidence="3" key="1">
    <citation type="journal article" date="2011" name="PLoS Genet.">
        <title>The genome sequence of the leaf-cutter ant Atta cephalotes reveals insights into its obligate symbiotic lifestyle.</title>
        <authorList>
            <person name="Suen G."/>
            <person name="Teiling C."/>
            <person name="Li L."/>
            <person name="Holt C."/>
            <person name="Abouheif E."/>
            <person name="Bornberg-Bauer E."/>
            <person name="Bouffard P."/>
            <person name="Caldera E.J."/>
            <person name="Cash E."/>
            <person name="Cavanaugh A."/>
            <person name="Denas O."/>
            <person name="Elhaik E."/>
            <person name="Fave M.J."/>
            <person name="Gadau J."/>
            <person name="Gibson J.D."/>
            <person name="Graur D."/>
            <person name="Grubbs K.J."/>
            <person name="Hagen D.E."/>
            <person name="Harkins T.T."/>
            <person name="Helmkampf M."/>
            <person name="Hu H."/>
            <person name="Johnson B.R."/>
            <person name="Kim J."/>
            <person name="Marsh S.E."/>
            <person name="Moeller J.A."/>
            <person name="Munoz-Torres M.C."/>
            <person name="Murphy M.C."/>
            <person name="Naughton M.C."/>
            <person name="Nigam S."/>
            <person name="Overson R."/>
            <person name="Rajakumar R."/>
            <person name="Reese J.T."/>
            <person name="Scott J.J."/>
            <person name="Smith C.R."/>
            <person name="Tao S."/>
            <person name="Tsutsui N.D."/>
            <person name="Viljakainen L."/>
            <person name="Wissler L."/>
            <person name="Yandell M.D."/>
            <person name="Zimmer F."/>
            <person name="Taylor J."/>
            <person name="Slater S.C."/>
            <person name="Clifton S.W."/>
            <person name="Warren W.C."/>
            <person name="Elsik C.G."/>
            <person name="Smith C.D."/>
            <person name="Weinstock G.M."/>
            <person name="Gerardo N.M."/>
            <person name="Currie C.R."/>
        </authorList>
    </citation>
    <scope>NUCLEOTIDE SEQUENCE [LARGE SCALE GENOMIC DNA]</scope>
</reference>
<dbReference type="Proteomes" id="UP000005205">
    <property type="component" value="Unassembled WGS sequence"/>
</dbReference>
<reference evidence="2" key="2">
    <citation type="submission" date="2016-04" db="UniProtKB">
        <authorList>
            <consortium name="EnsemblMetazoa"/>
        </authorList>
    </citation>
    <scope>IDENTIFICATION</scope>
</reference>
<feature type="compositionally biased region" description="Basic and acidic residues" evidence="1">
    <location>
        <begin position="142"/>
        <end position="155"/>
    </location>
</feature>
<dbReference type="KEGG" id="acep:105624369"/>
<name>A0A158NUB6_ATTCE</name>
<feature type="region of interest" description="Disordered" evidence="1">
    <location>
        <begin position="240"/>
        <end position="280"/>
    </location>
</feature>